<feature type="domain" description="Peptide methionine sulphoxide reductase MsrA" evidence="9">
    <location>
        <begin position="53"/>
        <end position="187"/>
    </location>
</feature>
<feature type="region of interest" description="Disordered" evidence="8">
    <location>
        <begin position="729"/>
        <end position="768"/>
    </location>
</feature>
<keyword evidence="3" id="KW-0560">Oxidoreductase</keyword>
<evidence type="ECO:0000313" key="10">
    <source>
        <dbReference type="Proteomes" id="UP000095280"/>
    </source>
</evidence>
<keyword evidence="10" id="KW-1185">Reference proteome</keyword>
<protein>
    <recommendedName>
        <fullName evidence="2">peptide-methionine (S)-S-oxide reductase</fullName>
        <ecNumber evidence="2">1.8.4.11</ecNumber>
    </recommendedName>
    <alternativeName>
        <fullName evidence="5">Peptide-methionine (S)-S-oxide reductase</fullName>
    </alternativeName>
    <alternativeName>
        <fullName evidence="4">Protein-methionine-S-oxide reductase</fullName>
    </alternativeName>
</protein>
<dbReference type="PANTHER" id="PTHR42799:SF2">
    <property type="entry name" value="MITOCHONDRIAL PEPTIDE METHIONINE SULFOXIDE REDUCTASE"/>
    <property type="match status" value="1"/>
</dbReference>
<proteinExistence type="inferred from homology"/>
<evidence type="ECO:0000256" key="8">
    <source>
        <dbReference type="SAM" id="MobiDB-lite"/>
    </source>
</evidence>
<dbReference type="GO" id="GO:0008113">
    <property type="term" value="F:peptide-methionine (S)-S-oxide reductase activity"/>
    <property type="evidence" value="ECO:0007669"/>
    <property type="project" value="UniProtKB-EC"/>
</dbReference>
<dbReference type="WBParaSite" id="maker-unitig_30745-snap-gene-0.2-mRNA-1">
    <property type="protein sequence ID" value="maker-unitig_30745-snap-gene-0.2-mRNA-1"/>
    <property type="gene ID" value="maker-unitig_30745-snap-gene-0.2"/>
</dbReference>
<comment type="catalytic activity">
    <reaction evidence="7">
        <text>[thioredoxin]-disulfide + L-methionine + H2O = L-methionine (S)-S-oxide + [thioredoxin]-dithiol</text>
        <dbReference type="Rhea" id="RHEA:19993"/>
        <dbReference type="Rhea" id="RHEA-COMP:10698"/>
        <dbReference type="Rhea" id="RHEA-COMP:10700"/>
        <dbReference type="ChEBI" id="CHEBI:15377"/>
        <dbReference type="ChEBI" id="CHEBI:29950"/>
        <dbReference type="ChEBI" id="CHEBI:50058"/>
        <dbReference type="ChEBI" id="CHEBI:57844"/>
        <dbReference type="ChEBI" id="CHEBI:58772"/>
        <dbReference type="EC" id="1.8.4.11"/>
    </reaction>
</comment>
<reference evidence="11" key="1">
    <citation type="submission" date="2016-11" db="UniProtKB">
        <authorList>
            <consortium name="WormBaseParasite"/>
        </authorList>
    </citation>
    <scope>IDENTIFICATION</scope>
</reference>
<feature type="compositionally biased region" description="Polar residues" evidence="8">
    <location>
        <begin position="759"/>
        <end position="768"/>
    </location>
</feature>
<feature type="compositionally biased region" description="Basic and acidic residues" evidence="8">
    <location>
        <begin position="677"/>
        <end position="710"/>
    </location>
</feature>
<evidence type="ECO:0000256" key="7">
    <source>
        <dbReference type="ARBA" id="ARBA00048782"/>
    </source>
</evidence>
<evidence type="ECO:0000256" key="5">
    <source>
        <dbReference type="ARBA" id="ARBA00030643"/>
    </source>
</evidence>
<comment type="similarity">
    <text evidence="1">Belongs to the MsrA Met sulfoxide reductase family.</text>
</comment>
<dbReference type="InterPro" id="IPR002569">
    <property type="entry name" value="Met_Sox_Rdtase_MsrA_dom"/>
</dbReference>
<dbReference type="SUPFAM" id="SSF55068">
    <property type="entry name" value="Peptide methionine sulfoxide reductase"/>
    <property type="match status" value="1"/>
</dbReference>
<dbReference type="EC" id="1.8.4.11" evidence="2"/>
<evidence type="ECO:0000256" key="3">
    <source>
        <dbReference type="ARBA" id="ARBA00023002"/>
    </source>
</evidence>
<dbReference type="GO" id="GO:0034599">
    <property type="term" value="P:cellular response to oxidative stress"/>
    <property type="evidence" value="ECO:0007669"/>
    <property type="project" value="TreeGrafter"/>
</dbReference>
<accession>A0A1I8FDN0</accession>
<feature type="compositionally biased region" description="Basic and acidic residues" evidence="8">
    <location>
        <begin position="729"/>
        <end position="740"/>
    </location>
</feature>
<evidence type="ECO:0000256" key="1">
    <source>
        <dbReference type="ARBA" id="ARBA00005591"/>
    </source>
</evidence>
<dbReference type="HAMAP" id="MF_01401">
    <property type="entry name" value="MsrA"/>
    <property type="match status" value="1"/>
</dbReference>
<dbReference type="PANTHER" id="PTHR42799">
    <property type="entry name" value="MITOCHONDRIAL PEPTIDE METHIONINE SULFOXIDE REDUCTASE"/>
    <property type="match status" value="1"/>
</dbReference>
<dbReference type="GO" id="GO:0005737">
    <property type="term" value="C:cytoplasm"/>
    <property type="evidence" value="ECO:0007669"/>
    <property type="project" value="TreeGrafter"/>
</dbReference>
<dbReference type="InterPro" id="IPR036509">
    <property type="entry name" value="Met_Sox_Rdtase_MsrA_sf"/>
</dbReference>
<comment type="catalytic activity">
    <reaction evidence="6">
        <text>L-methionyl-[protein] + [thioredoxin]-disulfide + H2O = L-methionyl-(S)-S-oxide-[protein] + [thioredoxin]-dithiol</text>
        <dbReference type="Rhea" id="RHEA:14217"/>
        <dbReference type="Rhea" id="RHEA-COMP:10698"/>
        <dbReference type="Rhea" id="RHEA-COMP:10700"/>
        <dbReference type="Rhea" id="RHEA-COMP:12313"/>
        <dbReference type="Rhea" id="RHEA-COMP:12315"/>
        <dbReference type="ChEBI" id="CHEBI:15377"/>
        <dbReference type="ChEBI" id="CHEBI:16044"/>
        <dbReference type="ChEBI" id="CHEBI:29950"/>
        <dbReference type="ChEBI" id="CHEBI:44120"/>
        <dbReference type="ChEBI" id="CHEBI:50058"/>
        <dbReference type="EC" id="1.8.4.11"/>
    </reaction>
</comment>
<dbReference type="Gene3D" id="3.30.1060.10">
    <property type="entry name" value="Peptide methionine sulphoxide reductase MsrA"/>
    <property type="match status" value="1"/>
</dbReference>
<sequence length="768" mass="83584">LSWVFVSVSWPSTPQPLLVSLCRASGLAHYVHNSFLSLSVTESSLLCSRPLTTPQVGFAGGFTPNPTYKEVCSGRTGHAEVVRVVVPAAELPLTGLLKAFWESHDPTQGMRQGNDVGTQYRSAIYYSASDSAEAQLVAESARAYSEALVAKAKLPPGGSVTTEIAPLKEFYYAEDEHQQYLHKHPTATADCEARGGLPSAARKIELTVPGLLAGGAGSPQVAPQPLVLFTQRRHLPFDGDEFAKIRVARLPRRCRLLLWRLRQRRRLFLALCGQPQRLNFGLECRVLRSQARFLGARASASRRSESASRSSSRSLAGAASSSSRWQSSSWRCRSASAWLSAVAVARPAGRAEVAARRISGGLALKLVLSGLFFGHSGILGSKSATLVLRPLVLKPLVLKPVVPNSPGAHSAAVSGPPGCVPAAFRLPQPLPPSQRRRSASASAVSASAFCPTRSLQLGHQLVPVAQRRLQLEQSSACFLLPAEYQVRSGLRPESCRQRRHLALVLLRPVAWPPSSSSLLHRSCRKVREGSSRPLLSVLVAASSCSSSRLHRRLQLADSARTNLLSKLQRLQVSPCQSARRCLSGGGLRCWSATAARVRVVAVLHPVKGQLGDEGAEPGTETSGWLRSAKAYMKYAAEAAARAGEKRTRKHFTDAPEVVQAMQENWRLDQLASPGLSQEREEIRKPPAGDRADQERQAATRSEIETWRDSADRDPYQQFRLLASECEYLDRRHGQDRDRIQNTDTDIGAGEQNSRAHDTAVQQSGDKNT</sequence>
<evidence type="ECO:0000256" key="6">
    <source>
        <dbReference type="ARBA" id="ARBA00047806"/>
    </source>
</evidence>
<dbReference type="NCBIfam" id="TIGR00401">
    <property type="entry name" value="msrA"/>
    <property type="match status" value="1"/>
</dbReference>
<evidence type="ECO:0000259" key="9">
    <source>
        <dbReference type="Pfam" id="PF01625"/>
    </source>
</evidence>
<dbReference type="InterPro" id="IPR050162">
    <property type="entry name" value="MsrA_MetSO_reductase"/>
</dbReference>
<dbReference type="Pfam" id="PF01625">
    <property type="entry name" value="PMSR"/>
    <property type="match status" value="1"/>
</dbReference>
<organism evidence="10 11">
    <name type="scientific">Macrostomum lignano</name>
    <dbReference type="NCBI Taxonomy" id="282301"/>
    <lineage>
        <taxon>Eukaryota</taxon>
        <taxon>Metazoa</taxon>
        <taxon>Spiralia</taxon>
        <taxon>Lophotrochozoa</taxon>
        <taxon>Platyhelminthes</taxon>
        <taxon>Rhabditophora</taxon>
        <taxon>Macrostomorpha</taxon>
        <taxon>Macrostomida</taxon>
        <taxon>Macrostomidae</taxon>
        <taxon>Macrostomum</taxon>
    </lineage>
</organism>
<evidence type="ECO:0000256" key="2">
    <source>
        <dbReference type="ARBA" id="ARBA00012502"/>
    </source>
</evidence>
<dbReference type="AlphaFoldDB" id="A0A1I8FDN0"/>
<feature type="region of interest" description="Disordered" evidence="8">
    <location>
        <begin position="669"/>
        <end position="710"/>
    </location>
</feature>
<name>A0A1I8FDN0_9PLAT</name>
<evidence type="ECO:0000313" key="11">
    <source>
        <dbReference type="WBParaSite" id="maker-unitig_30745-snap-gene-0.2-mRNA-1"/>
    </source>
</evidence>
<evidence type="ECO:0000256" key="4">
    <source>
        <dbReference type="ARBA" id="ARBA00030273"/>
    </source>
</evidence>
<dbReference type="Proteomes" id="UP000095280">
    <property type="component" value="Unplaced"/>
</dbReference>